<evidence type="ECO:0000256" key="1">
    <source>
        <dbReference type="SAM" id="Phobius"/>
    </source>
</evidence>
<evidence type="ECO:0000313" key="4">
    <source>
        <dbReference type="EMBL" id="OKL42423.1"/>
    </source>
</evidence>
<dbReference type="PROSITE" id="PS50125">
    <property type="entry name" value="GUANYLATE_CYCLASE_2"/>
    <property type="match status" value="1"/>
</dbReference>
<dbReference type="GO" id="GO:0016020">
    <property type="term" value="C:membrane"/>
    <property type="evidence" value="ECO:0007669"/>
    <property type="project" value="InterPro"/>
</dbReference>
<dbReference type="InterPro" id="IPR003660">
    <property type="entry name" value="HAMP_dom"/>
</dbReference>
<dbReference type="Pfam" id="PF00211">
    <property type="entry name" value="Guanylate_cyc"/>
    <property type="match status" value="1"/>
</dbReference>
<proteinExistence type="predicted"/>
<dbReference type="GO" id="GO:0006171">
    <property type="term" value="P:cAMP biosynthetic process"/>
    <property type="evidence" value="ECO:0007669"/>
    <property type="project" value="TreeGrafter"/>
</dbReference>
<dbReference type="RefSeq" id="WP_051269428.1">
    <property type="nucleotide sequence ID" value="NZ_LVVZ01000041.1"/>
</dbReference>
<keyword evidence="5" id="KW-1185">Reference proteome</keyword>
<dbReference type="Proteomes" id="UP000185783">
    <property type="component" value="Unassembled WGS sequence"/>
</dbReference>
<name>A0A1U7JCG6_9HYPH</name>
<dbReference type="GO" id="GO:0004016">
    <property type="term" value="F:adenylate cyclase activity"/>
    <property type="evidence" value="ECO:0007669"/>
    <property type="project" value="UniProtKB-ARBA"/>
</dbReference>
<dbReference type="Gene3D" id="6.10.340.10">
    <property type="match status" value="1"/>
</dbReference>
<organism evidence="4 5">
    <name type="scientific">Pseudovibrio exalbescens</name>
    <dbReference type="NCBI Taxonomy" id="197461"/>
    <lineage>
        <taxon>Bacteria</taxon>
        <taxon>Pseudomonadati</taxon>
        <taxon>Pseudomonadota</taxon>
        <taxon>Alphaproteobacteria</taxon>
        <taxon>Hyphomicrobiales</taxon>
        <taxon>Stappiaceae</taxon>
        <taxon>Pseudovibrio</taxon>
    </lineage>
</organism>
<sequence>MAIRNRKHDASEAYWRLPITWVLAGAFGFLMIAVAGTMLFFVTATAERQTGRMMREIGDLIMDRSLEIVEEFFAQEEKVGLIVADIMSDPQIMSAPASLQNHLSDILSRQTAIDRLTYTYPDGLQVMVHLAEGEAFNSIEQTEPPQLPEGAGHESRFWHPPYFDEELQATYMRLVIYIQPEDQAGHSRITVDYPVRQLEDLLERMVWRTGQQPFVLFNNTMVLASTEPLFDEIPHTAEKPVPRIEDMTGTSLAHIWDYTENSFRLPVEFGAHVDVTAQGPVLFIYAPLKRHSQLPLQVGSYMSAADFGQPMTILNRVAFLALGVLLVGLVAIVFIGRAIGRPIRALSRKALEIQDLDIEGAPRLPRSHLKELDETNASFNGAIGALEAFSRYVPKALVKVLLKRDFLGLKNTELRQLTIMFTDIAGFTTVASKLSAEETTQLLNKHFEEMSQCIVATGGTIDKYLGDGVMAFWGAPEEALDHVDRAVKAVELIHQKELSHANEHDEGQRLRIRIGVHTGTVVVGNIGSTERMDYTVIGDAVNVASRLQELGKEVDSNATVIALASEETVRQMSAQYPRNLVGAFELRGREQPVNVYRIL</sequence>
<feature type="domain" description="Guanylate cyclase" evidence="2">
    <location>
        <begin position="418"/>
        <end position="548"/>
    </location>
</feature>
<dbReference type="PANTHER" id="PTHR43081:SF1">
    <property type="entry name" value="ADENYLATE CYCLASE, TERMINAL-DIFFERENTIATION SPECIFIC"/>
    <property type="match status" value="1"/>
</dbReference>
<dbReference type="InterPro" id="IPR029787">
    <property type="entry name" value="Nucleotide_cyclase"/>
</dbReference>
<dbReference type="PROSITE" id="PS50885">
    <property type="entry name" value="HAMP"/>
    <property type="match status" value="1"/>
</dbReference>
<comment type="caution">
    <text evidence="4">The sequence shown here is derived from an EMBL/GenBank/DDBJ whole genome shotgun (WGS) entry which is preliminary data.</text>
</comment>
<dbReference type="GO" id="GO:0035556">
    <property type="term" value="P:intracellular signal transduction"/>
    <property type="evidence" value="ECO:0007669"/>
    <property type="project" value="InterPro"/>
</dbReference>
<evidence type="ECO:0000313" key="5">
    <source>
        <dbReference type="Proteomes" id="UP000185783"/>
    </source>
</evidence>
<keyword evidence="1" id="KW-0472">Membrane</keyword>
<dbReference type="CDD" id="cd07302">
    <property type="entry name" value="CHD"/>
    <property type="match status" value="1"/>
</dbReference>
<feature type="transmembrane region" description="Helical" evidence="1">
    <location>
        <begin position="317"/>
        <end position="339"/>
    </location>
</feature>
<dbReference type="STRING" id="197461.A3843_17235"/>
<keyword evidence="1" id="KW-1133">Transmembrane helix</keyword>
<dbReference type="Gene3D" id="3.30.70.1230">
    <property type="entry name" value="Nucleotide cyclase"/>
    <property type="match status" value="1"/>
</dbReference>
<evidence type="ECO:0008006" key="6">
    <source>
        <dbReference type="Google" id="ProtNLM"/>
    </source>
</evidence>
<protein>
    <recommendedName>
        <fullName evidence="6">Adenylate cyclase</fullName>
    </recommendedName>
</protein>
<dbReference type="InterPro" id="IPR050697">
    <property type="entry name" value="Adenylyl/Guanylyl_Cyclase_3/4"/>
</dbReference>
<dbReference type="PANTHER" id="PTHR43081">
    <property type="entry name" value="ADENYLATE CYCLASE, TERMINAL-DIFFERENTIATION SPECIFIC-RELATED"/>
    <property type="match status" value="1"/>
</dbReference>
<dbReference type="AlphaFoldDB" id="A0A1U7JCG6"/>
<reference evidence="4 5" key="1">
    <citation type="submission" date="2016-03" db="EMBL/GenBank/DDBJ databases">
        <title>Genome sequence of Nesiotobacter sp. nov., a moderately halophilic alphaproteobacterium isolated from the Yellow Sea, China.</title>
        <authorList>
            <person name="Zhang G."/>
            <person name="Zhang R."/>
        </authorList>
    </citation>
    <scope>NUCLEOTIDE SEQUENCE [LARGE SCALE GENOMIC DNA]</scope>
    <source>
        <strain evidence="4 5">WB1-6</strain>
    </source>
</reference>
<evidence type="ECO:0000259" key="2">
    <source>
        <dbReference type="PROSITE" id="PS50125"/>
    </source>
</evidence>
<dbReference type="SMART" id="SM00044">
    <property type="entry name" value="CYCc"/>
    <property type="match status" value="1"/>
</dbReference>
<accession>A0A1U7JCG6</accession>
<feature type="transmembrane region" description="Helical" evidence="1">
    <location>
        <begin position="21"/>
        <end position="42"/>
    </location>
</feature>
<dbReference type="EMBL" id="LVVZ01000041">
    <property type="protein sequence ID" value="OKL42423.1"/>
    <property type="molecule type" value="Genomic_DNA"/>
</dbReference>
<gene>
    <name evidence="4" type="ORF">A3843_17235</name>
</gene>
<dbReference type="InterPro" id="IPR001054">
    <property type="entry name" value="A/G_cyclase"/>
</dbReference>
<evidence type="ECO:0000259" key="3">
    <source>
        <dbReference type="PROSITE" id="PS50885"/>
    </source>
</evidence>
<dbReference type="SUPFAM" id="SSF55073">
    <property type="entry name" value="Nucleotide cyclase"/>
    <property type="match status" value="1"/>
</dbReference>
<feature type="domain" description="HAMP" evidence="3">
    <location>
        <begin position="337"/>
        <end position="391"/>
    </location>
</feature>
<keyword evidence="1" id="KW-0812">Transmembrane</keyword>